<feature type="compositionally biased region" description="Basic residues" evidence="1">
    <location>
        <begin position="466"/>
        <end position="505"/>
    </location>
</feature>
<feature type="compositionally biased region" description="Basic and acidic residues" evidence="1">
    <location>
        <begin position="825"/>
        <end position="836"/>
    </location>
</feature>
<feature type="compositionally biased region" description="Low complexity" evidence="1">
    <location>
        <begin position="563"/>
        <end position="574"/>
    </location>
</feature>
<dbReference type="EMBL" id="OX395134">
    <property type="protein sequence ID" value="CAI5784979.1"/>
    <property type="molecule type" value="Genomic_DNA"/>
</dbReference>
<evidence type="ECO:0000256" key="1">
    <source>
        <dbReference type="SAM" id="MobiDB-lite"/>
    </source>
</evidence>
<feature type="compositionally biased region" description="Basic residues" evidence="1">
    <location>
        <begin position="387"/>
        <end position="406"/>
    </location>
</feature>
<keyword evidence="4" id="KW-1185">Reference proteome</keyword>
<evidence type="ECO:0000259" key="2">
    <source>
        <dbReference type="SMART" id="SM00355"/>
    </source>
</evidence>
<sequence>MDPRLERHQREEGCATHFPLVSSSQITSGEFSQQATRIQNRYTTESASSILARFGLSNEDLEELSRYPDDQLTPENMPLILRDIRMRKMTHQLPSLPSQSREKEMFHSDDGRGSMVKCKVIDYGHKSKYKYTETLPEVKDYNSDASTEGNMKGFPTQQTTLMSSAPSGVTSSQMKAVEELLQKMGFQRSTSSTQSFSPLDASNKGPGLGLPPAGAEIPPEPASGQKKIHEKPQHPIESPFVVVKASWLPVFSQADVQKLKRLPTPSMMNDYYAASPRIFPHVCSLCNVECEQLKGWNLHVRTAAHSEKCDELRQRHPEWNPEECSSLQRNEGDKKEKHIPMPCSTSSNPNAPQHSIPGHASSQTRSQSRSSEPHSRKQSRSRSSEHCRRKRSRSRSSERCRRKRTQSRSSERYRRKRTQSRSSERCRRKRSRSGTSERCRRKRSRSGTSERCRSKRSRSRSSERCRSKRSRSRSSERCRRKRSRSRSSERCRRKRSRSRSPRCRSRSAERPSSPSSSSQTSSSQKRELGKSTKSPASSAEAGSSRKPPAKSALPGPMVPSVASFMPPSSESPSPSMMNDYHAVLPTVLPHVCCLCKIECSSMTGWNLHVRTAAHSEKCDELRQQYPGWNPEEFSSLQRHEGDKKEEHIPMPCSTSSNPNAPQHSIPGHASSQTRSRSRNYRRRSRSSERPSSLSSSSQSSSSQKRELGKSTESPVSSAEAGSSREPPAKSGLPAGPVVPSVAQPSTTPAASFMPPSSGSPSPAIMNDYHAVSPTVLPHVCSLCKIECSSMMGWNLHVGSIAHFKKCDELRQQHPEWNPEEFSSLQRHEGEKKEKHIPMPCSTSSNPNTSQHSIPGHASSQIRSRSRSPGPHSRKRSRSRSPGPHSRKRSRSRSPGPHSRKRSRSRSPGPHSRKRSRSRSPGPHSRKRSRSRSRRHRSSSAKQPSSPSSSSQTSSSQKRELRKSTRSPASSAEAGSSRKPPAKSDVAEQPPKKSEHPLQTNPGHQEPSKKEAAMREQGDQQPPSKSDVAKQPPNKSDHPLQTNPSHQELPKKEAAMEEQADRQPPAKSDAAEQLPNKSDYPLQTNPGHQELPKNEAATQGQGYRQREDQLHFSLTPFVEQSVMHALSLLQSGGTVGAGLTQGTSLPPLPALQIEAASLSLVSMMQLVATQVLQAALSVQESPSVAGSSPQLSIPAGSEEKKQESSQEVVPGVVPPCSGCRDLFCNPLVRATGSFCGIPNTQ</sequence>
<protein>
    <recommendedName>
        <fullName evidence="2">C2H2-type domain-containing protein</fullName>
    </recommendedName>
</protein>
<dbReference type="InterPro" id="IPR013087">
    <property type="entry name" value="Znf_C2H2_type"/>
</dbReference>
<dbReference type="Proteomes" id="UP001178461">
    <property type="component" value="Chromosome 9"/>
</dbReference>
<feature type="compositionally biased region" description="Low complexity" evidence="1">
    <location>
        <begin position="689"/>
        <end position="702"/>
    </location>
</feature>
<feature type="compositionally biased region" description="Low complexity" evidence="1">
    <location>
        <begin position="187"/>
        <end position="197"/>
    </location>
</feature>
<dbReference type="SMART" id="SM00355">
    <property type="entry name" value="ZnF_C2H2"/>
    <property type="match status" value="3"/>
</dbReference>
<feature type="domain" description="C2H2-type" evidence="2">
    <location>
        <begin position="590"/>
        <end position="614"/>
    </location>
</feature>
<feature type="compositionally biased region" description="Basic and acidic residues" evidence="1">
    <location>
        <begin position="1005"/>
        <end position="1017"/>
    </location>
</feature>
<organism evidence="3 4">
    <name type="scientific">Podarcis lilfordi</name>
    <name type="common">Lilford's wall lizard</name>
    <dbReference type="NCBI Taxonomy" id="74358"/>
    <lineage>
        <taxon>Eukaryota</taxon>
        <taxon>Metazoa</taxon>
        <taxon>Chordata</taxon>
        <taxon>Craniata</taxon>
        <taxon>Vertebrata</taxon>
        <taxon>Euteleostomi</taxon>
        <taxon>Lepidosauria</taxon>
        <taxon>Squamata</taxon>
        <taxon>Bifurcata</taxon>
        <taxon>Unidentata</taxon>
        <taxon>Episquamata</taxon>
        <taxon>Laterata</taxon>
        <taxon>Lacertibaenia</taxon>
        <taxon>Lacertidae</taxon>
        <taxon>Podarcis</taxon>
    </lineage>
</organism>
<feature type="region of interest" description="Disordered" evidence="1">
    <location>
        <begin position="313"/>
        <end position="574"/>
    </location>
</feature>
<feature type="region of interest" description="Disordered" evidence="1">
    <location>
        <begin position="817"/>
        <end position="1103"/>
    </location>
</feature>
<feature type="compositionally biased region" description="Polar residues" evidence="1">
    <location>
        <begin position="710"/>
        <end position="720"/>
    </location>
</feature>
<feature type="compositionally biased region" description="Polar residues" evidence="1">
    <location>
        <begin position="531"/>
        <end position="541"/>
    </location>
</feature>
<feature type="compositionally biased region" description="Low complexity" evidence="1">
    <location>
        <begin position="361"/>
        <end position="370"/>
    </location>
</feature>
<accession>A0AA35KWX3</accession>
<feature type="compositionally biased region" description="Low complexity" evidence="1">
    <location>
        <begin position="748"/>
        <end position="759"/>
    </location>
</feature>
<feature type="region of interest" description="Disordered" evidence="1">
    <location>
        <begin position="187"/>
        <end position="227"/>
    </location>
</feature>
<gene>
    <name evidence="3" type="ORF">PODLI_1B040059</name>
</gene>
<reference evidence="3" key="1">
    <citation type="submission" date="2022-12" db="EMBL/GenBank/DDBJ databases">
        <authorList>
            <person name="Alioto T."/>
            <person name="Alioto T."/>
            <person name="Gomez Garrido J."/>
        </authorList>
    </citation>
    <scope>NUCLEOTIDE SEQUENCE</scope>
</reference>
<feature type="compositionally biased region" description="Polar residues" evidence="1">
    <location>
        <begin position="840"/>
        <end position="861"/>
    </location>
</feature>
<feature type="compositionally biased region" description="Basic residues" evidence="1">
    <location>
        <begin position="675"/>
        <end position="684"/>
    </location>
</feature>
<feature type="compositionally biased region" description="Low complexity" evidence="1">
    <location>
        <begin position="510"/>
        <end position="523"/>
    </location>
</feature>
<feature type="domain" description="C2H2-type" evidence="2">
    <location>
        <begin position="778"/>
        <end position="802"/>
    </location>
</feature>
<proteinExistence type="predicted"/>
<dbReference type="AlphaFoldDB" id="A0AA35KWX3"/>
<feature type="compositionally biased region" description="Basic and acidic residues" evidence="1">
    <location>
        <begin position="637"/>
        <end position="648"/>
    </location>
</feature>
<evidence type="ECO:0000313" key="4">
    <source>
        <dbReference type="Proteomes" id="UP001178461"/>
    </source>
</evidence>
<evidence type="ECO:0000313" key="3">
    <source>
        <dbReference type="EMBL" id="CAI5784979.1"/>
    </source>
</evidence>
<feature type="region of interest" description="Disordered" evidence="1">
    <location>
        <begin position="1182"/>
        <end position="1207"/>
    </location>
</feature>
<feature type="compositionally biased region" description="Basic residues" evidence="1">
    <location>
        <begin position="871"/>
        <end position="938"/>
    </location>
</feature>
<feature type="compositionally biased region" description="Low complexity" evidence="1">
    <location>
        <begin position="939"/>
        <end position="955"/>
    </location>
</feature>
<feature type="compositionally biased region" description="Polar residues" evidence="1">
    <location>
        <begin position="652"/>
        <end position="662"/>
    </location>
</feature>
<feature type="region of interest" description="Disordered" evidence="1">
    <location>
        <begin position="629"/>
        <end position="759"/>
    </location>
</feature>
<feature type="compositionally biased region" description="Basic and acidic residues" evidence="1">
    <location>
        <begin position="330"/>
        <end position="339"/>
    </location>
</feature>
<feature type="compositionally biased region" description="Basic and acidic residues" evidence="1">
    <location>
        <begin position="1047"/>
        <end position="1060"/>
    </location>
</feature>
<feature type="domain" description="C2H2-type" evidence="2">
    <location>
        <begin position="281"/>
        <end position="305"/>
    </location>
</feature>
<feature type="compositionally biased region" description="Polar residues" evidence="1">
    <location>
        <begin position="343"/>
        <end position="353"/>
    </location>
</feature>
<name>A0AA35KWX3_9SAUR</name>